<reference evidence="1 2" key="1">
    <citation type="journal article" date="2021" name="Chemosphere">
        <title>Bioballs carrying a syntrophic Rhodococcus and Mycolicibacterium consortium for simultaneous sorption and biodegradation of fuel oil in contaminated freshwater.</title>
        <authorList>
            <person name="Naloka K."/>
            <person name="Polrit D."/>
            <person name="Muangchinda C."/>
            <person name="Thoetkiattikul H."/>
            <person name="Pinyakong O."/>
        </authorList>
    </citation>
    <scope>NUCLEOTIDE SEQUENCE [LARGE SCALE GENOMIC DNA]</scope>
    <source>
        <strain evidence="1 2">J101</strain>
    </source>
</reference>
<organism evidence="1 2">
    <name type="scientific">Mycolicibacterium parafortuitum</name>
    <name type="common">Mycobacterium parafortuitum</name>
    <dbReference type="NCBI Taxonomy" id="39692"/>
    <lineage>
        <taxon>Bacteria</taxon>
        <taxon>Bacillati</taxon>
        <taxon>Actinomycetota</taxon>
        <taxon>Actinomycetes</taxon>
        <taxon>Mycobacteriales</taxon>
        <taxon>Mycobacteriaceae</taxon>
        <taxon>Mycolicibacterium</taxon>
    </lineage>
</organism>
<evidence type="ECO:0000313" key="2">
    <source>
        <dbReference type="Proteomes" id="UP001289645"/>
    </source>
</evidence>
<gene>
    <name evidence="1" type="ORF">OHX15_27410</name>
</gene>
<name>A0ACC6MQ54_MYCPF</name>
<sequence>MEAIGRTSNLCFVNEKLADLQKRITESPPRPHLSGQDVPKPHAKRFLNAHDITNIVAWYEAGETTQQIGACYGISKTRVAAILREQGVMIRRQGLTDEQAREAATLYVAGKSLASIGAKFNVSHTTVAAALRKQGVQLRGRPGWQ</sequence>
<comment type="caution">
    <text evidence="1">The sequence shown here is derived from an EMBL/GenBank/DDBJ whole genome shotgun (WGS) entry which is preliminary data.</text>
</comment>
<dbReference type="EMBL" id="JAOXLN010000060">
    <property type="protein sequence ID" value="MDZ5089129.1"/>
    <property type="molecule type" value="Genomic_DNA"/>
</dbReference>
<evidence type="ECO:0000313" key="1">
    <source>
        <dbReference type="EMBL" id="MDZ5089129.1"/>
    </source>
</evidence>
<protein>
    <submittedName>
        <fullName evidence="1">Helix-turn-helix domain-containing protein</fullName>
    </submittedName>
</protein>
<keyword evidence="2" id="KW-1185">Reference proteome</keyword>
<proteinExistence type="predicted"/>
<dbReference type="Proteomes" id="UP001289645">
    <property type="component" value="Unassembled WGS sequence"/>
</dbReference>
<accession>A0ACC6MQ54</accession>